<keyword evidence="1" id="KW-0285">Flavoprotein</keyword>
<dbReference type="NCBIfam" id="TIGR03567">
    <property type="entry name" value="FMN_reduc_SsuE"/>
    <property type="match status" value="1"/>
</dbReference>
<sequence length="180" mass="19704">MHKVVILSGSPNASSRLIGMTNYIRQSLSDAGFQTAAVNVVDLPPEDLVYTRFNSPHIIAANELIEQADAVIIASPVYKASFTGVLKAYIDLLPQKGFEGKIITPVFIAGSMAHLLSIDYSLKPVLASMGARQYTKSIFATDSSITREQLESGEYVFTIDVDTQSRLSEVVQELTNYLQK</sequence>
<proteinExistence type="predicted"/>
<dbReference type="Gene3D" id="3.40.50.360">
    <property type="match status" value="1"/>
</dbReference>
<dbReference type="EMBL" id="CP097899">
    <property type="protein sequence ID" value="URN95523.1"/>
    <property type="molecule type" value="Genomic_DNA"/>
</dbReference>
<protein>
    <submittedName>
        <fullName evidence="5">NADPH-dependent FMN reductase</fullName>
        <ecNumber evidence="5">1.5.1.38</ecNumber>
    </submittedName>
</protein>
<gene>
    <name evidence="5" type="primary">ssuE</name>
    <name evidence="5" type="ORF">NAG76_04510</name>
</gene>
<name>A0A9J6ZH59_9BACL</name>
<dbReference type="Pfam" id="PF03358">
    <property type="entry name" value="FMN_red"/>
    <property type="match status" value="1"/>
</dbReference>
<evidence type="ECO:0000259" key="4">
    <source>
        <dbReference type="Pfam" id="PF03358"/>
    </source>
</evidence>
<evidence type="ECO:0000256" key="2">
    <source>
        <dbReference type="ARBA" id="ARBA00022643"/>
    </source>
</evidence>
<evidence type="ECO:0000256" key="1">
    <source>
        <dbReference type="ARBA" id="ARBA00022630"/>
    </source>
</evidence>
<dbReference type="GO" id="GO:0052873">
    <property type="term" value="F:FMN reductase (NADPH) activity"/>
    <property type="evidence" value="ECO:0007669"/>
    <property type="project" value="UniProtKB-EC"/>
</dbReference>
<dbReference type="SUPFAM" id="SSF52218">
    <property type="entry name" value="Flavoproteins"/>
    <property type="match status" value="1"/>
</dbReference>
<dbReference type="EC" id="1.5.1.38" evidence="5"/>
<dbReference type="Proteomes" id="UP001056756">
    <property type="component" value="Chromosome"/>
</dbReference>
<dbReference type="GO" id="GO:0046306">
    <property type="term" value="P:alkanesulfonate catabolic process"/>
    <property type="evidence" value="ECO:0007669"/>
    <property type="project" value="InterPro"/>
</dbReference>
<dbReference type="InterPro" id="IPR051814">
    <property type="entry name" value="NAD(P)H-dep_FMN_reductase"/>
</dbReference>
<dbReference type="InterPro" id="IPR020048">
    <property type="entry name" value="NADPH-dep_FMN_reduc_SsuE"/>
</dbReference>
<dbReference type="PANTHER" id="PTHR43408">
    <property type="entry name" value="FMN REDUCTASE (NADPH)"/>
    <property type="match status" value="1"/>
</dbReference>
<dbReference type="AlphaFoldDB" id="A0A9J6ZH59"/>
<evidence type="ECO:0000256" key="3">
    <source>
        <dbReference type="ARBA" id="ARBA00023002"/>
    </source>
</evidence>
<reference evidence="5" key="1">
    <citation type="submission" date="2022-05" db="EMBL/GenBank/DDBJ databases">
        <title>Novel bacterial taxa in a minimal lignocellulolytic consortium and its capacity to transform plastics disclosed by genome-resolved metagenomics.</title>
        <authorList>
            <person name="Rodriguez C.A.D."/>
            <person name="Diaz-Garcia L."/>
            <person name="Herrera K."/>
            <person name="Tarazona N.A."/>
            <person name="Sproer C."/>
            <person name="Overmann J."/>
            <person name="Jimenez D.J."/>
        </authorList>
    </citation>
    <scope>NUCLEOTIDE SEQUENCE</scope>
    <source>
        <strain evidence="5">MAG5</strain>
    </source>
</reference>
<dbReference type="InterPro" id="IPR029039">
    <property type="entry name" value="Flavoprotein-like_sf"/>
</dbReference>
<accession>A0A9J6ZH59</accession>
<evidence type="ECO:0000313" key="6">
    <source>
        <dbReference type="Proteomes" id="UP001056756"/>
    </source>
</evidence>
<keyword evidence="3 5" id="KW-0560">Oxidoreductase</keyword>
<dbReference type="KEGG" id="plig:NAG76_04510"/>
<keyword evidence="2" id="KW-0288">FMN</keyword>
<organism evidence="5 6">
    <name type="scientific">Candidatus Pristimantibacillus lignocellulolyticus</name>
    <dbReference type="NCBI Taxonomy" id="2994561"/>
    <lineage>
        <taxon>Bacteria</taxon>
        <taxon>Bacillati</taxon>
        <taxon>Bacillota</taxon>
        <taxon>Bacilli</taxon>
        <taxon>Bacillales</taxon>
        <taxon>Paenibacillaceae</taxon>
        <taxon>Candidatus Pristimantibacillus</taxon>
    </lineage>
</organism>
<feature type="domain" description="NADPH-dependent FMN reductase-like" evidence="4">
    <location>
        <begin position="3"/>
        <end position="142"/>
    </location>
</feature>
<dbReference type="PANTHER" id="PTHR43408:SF1">
    <property type="entry name" value="FMN REDUCTASE (NADPH)"/>
    <property type="match status" value="1"/>
</dbReference>
<evidence type="ECO:0000313" key="5">
    <source>
        <dbReference type="EMBL" id="URN95523.1"/>
    </source>
</evidence>
<dbReference type="InterPro" id="IPR005025">
    <property type="entry name" value="FMN_Rdtase-like_dom"/>
</dbReference>